<proteinExistence type="predicted"/>
<reference evidence="1" key="1">
    <citation type="journal article" date="2013" name="Genetics">
        <title>The draft genome and transcriptome of Panagrellus redivivus are shaped by the harsh demands of a free-living lifestyle.</title>
        <authorList>
            <person name="Srinivasan J."/>
            <person name="Dillman A.R."/>
            <person name="Macchietto M.G."/>
            <person name="Heikkinen L."/>
            <person name="Lakso M."/>
            <person name="Fracchia K.M."/>
            <person name="Antoshechkin I."/>
            <person name="Mortazavi A."/>
            <person name="Wong G."/>
            <person name="Sternberg P.W."/>
        </authorList>
    </citation>
    <scope>NUCLEOTIDE SEQUENCE [LARGE SCALE GENOMIC DNA]</scope>
    <source>
        <strain evidence="1">MT8872</strain>
    </source>
</reference>
<evidence type="ECO:0000313" key="1">
    <source>
        <dbReference type="Proteomes" id="UP000492821"/>
    </source>
</evidence>
<evidence type="ECO:0000313" key="2">
    <source>
        <dbReference type="WBParaSite" id="Pan_g19262.t1"/>
    </source>
</evidence>
<protein>
    <submittedName>
        <fullName evidence="2">Uncharacterized protein</fullName>
    </submittedName>
</protein>
<sequence length="131" mass="14858">MMAAGWLETVGSDARSWLTLRGPAVGPRWRRQKMAFRVDVCMFRGYKAGGKRRRGTTDASFRHFSSSAGWMLLWTFNAINVQCVQPRVSCRLHRGSCGQSKLIGTAGRRVLGQFEDVTRAGVRNFAYNRWI</sequence>
<keyword evidence="1" id="KW-1185">Reference proteome</keyword>
<dbReference type="Proteomes" id="UP000492821">
    <property type="component" value="Unassembled WGS sequence"/>
</dbReference>
<name>A0A7E4VCQ6_PANRE</name>
<organism evidence="1 2">
    <name type="scientific">Panagrellus redivivus</name>
    <name type="common">Microworm</name>
    <dbReference type="NCBI Taxonomy" id="6233"/>
    <lineage>
        <taxon>Eukaryota</taxon>
        <taxon>Metazoa</taxon>
        <taxon>Ecdysozoa</taxon>
        <taxon>Nematoda</taxon>
        <taxon>Chromadorea</taxon>
        <taxon>Rhabditida</taxon>
        <taxon>Tylenchina</taxon>
        <taxon>Panagrolaimomorpha</taxon>
        <taxon>Panagrolaimoidea</taxon>
        <taxon>Panagrolaimidae</taxon>
        <taxon>Panagrellus</taxon>
    </lineage>
</organism>
<accession>A0A7E4VCQ6</accession>
<dbReference type="WBParaSite" id="Pan_g19262.t1">
    <property type="protein sequence ID" value="Pan_g19262.t1"/>
    <property type="gene ID" value="Pan_g19262"/>
</dbReference>
<dbReference type="AlphaFoldDB" id="A0A7E4VCQ6"/>
<reference evidence="2" key="2">
    <citation type="submission" date="2020-10" db="UniProtKB">
        <authorList>
            <consortium name="WormBaseParasite"/>
        </authorList>
    </citation>
    <scope>IDENTIFICATION</scope>
</reference>